<comment type="caution">
    <text evidence="4">The sequence shown here is derived from an EMBL/GenBank/DDBJ whole genome shotgun (WGS) entry which is preliminary data.</text>
</comment>
<dbReference type="RefSeq" id="WP_268924755.1">
    <property type="nucleotide sequence ID" value="NZ_JAPTGB010000008.1"/>
</dbReference>
<name>A0ABT4IGR3_9EURY</name>
<dbReference type="Proteomes" id="UP001141422">
    <property type="component" value="Unassembled WGS sequence"/>
</dbReference>
<keyword evidence="3" id="KW-0732">Signal</keyword>
<dbReference type="PROSITE" id="PS51257">
    <property type="entry name" value="PROKAR_LIPOPROTEIN"/>
    <property type="match status" value="1"/>
</dbReference>
<sequence length="290" mass="30403">MRGCSAVFKIYFVLSVVLVFAAVSAGCISTPAAEGDGPVLLVTVPPMVEIVSAVAGDGFTVLSVVPEGVSPHTYEPTPADVSLFAAADMWFTLGEGFLPLEDQVAEALPGLPRVATGTGVQVVAEAGGEEGETDPHIWISARNGILMTEAVRDGLAVRYPELTERFSERADVFCAGLSAMDARLAAAADAMEPRAFLTTHGSFGYLAADYNISQLVIAREGKEPAARELAEIVDSAKAAGVHIMVTEPLSGERTAMVLSEGLGIVPVRINPLSVHYMDMLNSLAEGLKDV</sequence>
<keyword evidence="2" id="KW-0813">Transport</keyword>
<comment type="similarity">
    <text evidence="1">Belongs to the bacterial solute-binding protein 9 family.</text>
</comment>
<dbReference type="PANTHER" id="PTHR42953">
    <property type="entry name" value="HIGH-AFFINITY ZINC UPTAKE SYSTEM PROTEIN ZNUA-RELATED"/>
    <property type="match status" value="1"/>
</dbReference>
<protein>
    <submittedName>
        <fullName evidence="4">Zinc ABC transporter substrate-binding protein</fullName>
    </submittedName>
</protein>
<dbReference type="InterPro" id="IPR006128">
    <property type="entry name" value="Lipoprotein_PsaA-like"/>
</dbReference>
<evidence type="ECO:0000256" key="1">
    <source>
        <dbReference type="ARBA" id="ARBA00011028"/>
    </source>
</evidence>
<gene>
    <name evidence="4" type="ORF">O0S10_04745</name>
</gene>
<evidence type="ECO:0000313" key="5">
    <source>
        <dbReference type="Proteomes" id="UP001141422"/>
    </source>
</evidence>
<dbReference type="Gene3D" id="3.40.50.1980">
    <property type="entry name" value="Nitrogenase molybdenum iron protein domain"/>
    <property type="match status" value="2"/>
</dbReference>
<keyword evidence="5" id="KW-1185">Reference proteome</keyword>
<proteinExistence type="inferred from homology"/>
<organism evidence="4 5">
    <name type="scientific">Methanocorpusculum petauri</name>
    <dbReference type="NCBI Taxonomy" id="3002863"/>
    <lineage>
        <taxon>Archaea</taxon>
        <taxon>Methanobacteriati</taxon>
        <taxon>Methanobacteriota</taxon>
        <taxon>Stenosarchaea group</taxon>
        <taxon>Methanomicrobia</taxon>
        <taxon>Methanomicrobiales</taxon>
        <taxon>Methanocorpusculaceae</taxon>
        <taxon>Methanocorpusculum</taxon>
    </lineage>
</organism>
<evidence type="ECO:0000256" key="2">
    <source>
        <dbReference type="ARBA" id="ARBA00022448"/>
    </source>
</evidence>
<dbReference type="EMBL" id="JAPTGB010000008">
    <property type="protein sequence ID" value="MCZ0860539.1"/>
    <property type="molecule type" value="Genomic_DNA"/>
</dbReference>
<dbReference type="PRINTS" id="PR00690">
    <property type="entry name" value="ADHESNFAMILY"/>
</dbReference>
<evidence type="ECO:0000313" key="4">
    <source>
        <dbReference type="EMBL" id="MCZ0860539.1"/>
    </source>
</evidence>
<dbReference type="PANTHER" id="PTHR42953:SF3">
    <property type="entry name" value="HIGH-AFFINITY ZINC UPTAKE SYSTEM PROTEIN ZNUA"/>
    <property type="match status" value="1"/>
</dbReference>
<dbReference type="InterPro" id="IPR006127">
    <property type="entry name" value="ZnuA-like"/>
</dbReference>
<dbReference type="Pfam" id="PF01297">
    <property type="entry name" value="ZnuA"/>
    <property type="match status" value="1"/>
</dbReference>
<reference evidence="4" key="1">
    <citation type="submission" date="2022-12" db="EMBL/GenBank/DDBJ databases">
        <title>Isolation and characterisation of novel Methanocorpusculum spp. from native Australian herbivores indicates the genus is ancestrally host-associated.</title>
        <authorList>
            <person name="Volmer J.G."/>
            <person name="Soo R.M."/>
            <person name="Evans P.N."/>
            <person name="Hoedt E.C."/>
            <person name="Astorga Alsina A.L."/>
            <person name="Woodcroft B.J."/>
            <person name="Tyson G.W."/>
            <person name="Hugenholtz P."/>
            <person name="Morrison M."/>
        </authorList>
    </citation>
    <scope>NUCLEOTIDE SEQUENCE</scope>
    <source>
        <strain evidence="4">MG</strain>
    </source>
</reference>
<dbReference type="InterPro" id="IPR050492">
    <property type="entry name" value="Bact_metal-bind_prot9"/>
</dbReference>
<accession>A0ABT4IGR3</accession>
<evidence type="ECO:0000256" key="3">
    <source>
        <dbReference type="ARBA" id="ARBA00022729"/>
    </source>
</evidence>
<dbReference type="SUPFAM" id="SSF53807">
    <property type="entry name" value="Helical backbone' metal receptor"/>
    <property type="match status" value="1"/>
</dbReference>